<dbReference type="InterPro" id="IPR052032">
    <property type="entry name" value="ATP-dep_AA_Ligase"/>
</dbReference>
<feature type="domain" description="ATP-grasp" evidence="5">
    <location>
        <begin position="108"/>
        <end position="303"/>
    </location>
</feature>
<evidence type="ECO:0000313" key="7">
    <source>
        <dbReference type="Proteomes" id="UP001611548"/>
    </source>
</evidence>
<dbReference type="InterPro" id="IPR040570">
    <property type="entry name" value="LAL_C2"/>
</dbReference>
<dbReference type="InterPro" id="IPR011761">
    <property type="entry name" value="ATP-grasp"/>
</dbReference>
<proteinExistence type="predicted"/>
<dbReference type="InterPro" id="IPR013815">
    <property type="entry name" value="ATP_grasp_subdomain_1"/>
</dbReference>
<keyword evidence="3 4" id="KW-0067">ATP-binding</keyword>
<protein>
    <submittedName>
        <fullName evidence="6">ATP-grasp domain-containing protein</fullName>
    </submittedName>
</protein>
<evidence type="ECO:0000256" key="2">
    <source>
        <dbReference type="ARBA" id="ARBA00022741"/>
    </source>
</evidence>
<evidence type="ECO:0000313" key="6">
    <source>
        <dbReference type="EMBL" id="MFI1963004.1"/>
    </source>
</evidence>
<evidence type="ECO:0000259" key="5">
    <source>
        <dbReference type="PROSITE" id="PS50975"/>
    </source>
</evidence>
<dbReference type="SUPFAM" id="SSF56059">
    <property type="entry name" value="Glutathione synthetase ATP-binding domain-like"/>
    <property type="match status" value="1"/>
</dbReference>
<accession>A0ABW7UK01</accession>
<dbReference type="RefSeq" id="WP_240483543.1">
    <property type="nucleotide sequence ID" value="NZ_JBIRWE010000001.1"/>
</dbReference>
<evidence type="ECO:0000256" key="3">
    <source>
        <dbReference type="ARBA" id="ARBA00022840"/>
    </source>
</evidence>
<name>A0ABW7UK01_9ACTN</name>
<sequence>MVNRRRQELVTRILKDPGLRLSLITEENCLPSYADTAAMASVTLVDDVQNLDSVRRATLKLLDRFTFDAIVGPAESSIPTAGYLRSYLGLPGIPFDVAHAFCNKNAMKARLNRAGLPVARRTLAPQDGSVADFLRRHGLPAVIKPVWGDGAANVHVVRDETDVTELSRPNGPLLRHDTAPFLIEDFVEVKEEYHCDGLVLGGEVRFAAVSKYTNSLLRAKGSAWGSYVLPEHIDEAKELAAVHRDVVRAMGLTDSVTHLEVFRTPDGLVVGEIACRPGGAGIPMTLERAYGFDLWEHFLATELGYPLDWTPEPANGVFAYLMFPVRPGTVARVPGPDVFADLPQVEQLDITVKPGDRISGLLYSTSKAGMALVRVGSVGELPPLFATLEERFVVEYAEGALGADQ</sequence>
<dbReference type="Gene3D" id="3.30.470.20">
    <property type="entry name" value="ATP-grasp fold, B domain"/>
    <property type="match status" value="1"/>
</dbReference>
<dbReference type="EMBL" id="JBIRWE010000001">
    <property type="protein sequence ID" value="MFI1963004.1"/>
    <property type="molecule type" value="Genomic_DNA"/>
</dbReference>
<gene>
    <name evidence="6" type="ORF">ACH429_02475</name>
</gene>
<dbReference type="Gene3D" id="3.30.1490.20">
    <property type="entry name" value="ATP-grasp fold, A domain"/>
    <property type="match status" value="1"/>
</dbReference>
<keyword evidence="2 4" id="KW-0547">Nucleotide-binding</keyword>
<dbReference type="Pfam" id="PF13535">
    <property type="entry name" value="ATP-grasp_4"/>
    <property type="match status" value="1"/>
</dbReference>
<dbReference type="PANTHER" id="PTHR43585:SF2">
    <property type="entry name" value="ATP-GRASP ENZYME FSQD"/>
    <property type="match status" value="1"/>
</dbReference>
<dbReference type="Proteomes" id="UP001611548">
    <property type="component" value="Unassembled WGS sequence"/>
</dbReference>
<organism evidence="6 7">
    <name type="scientific">Streptomyces pathocidini</name>
    <dbReference type="NCBI Taxonomy" id="1650571"/>
    <lineage>
        <taxon>Bacteria</taxon>
        <taxon>Bacillati</taxon>
        <taxon>Actinomycetota</taxon>
        <taxon>Actinomycetes</taxon>
        <taxon>Kitasatosporales</taxon>
        <taxon>Streptomycetaceae</taxon>
        <taxon>Streptomyces</taxon>
    </lineage>
</organism>
<reference evidence="6 7" key="1">
    <citation type="submission" date="2024-10" db="EMBL/GenBank/DDBJ databases">
        <title>The Natural Products Discovery Center: Release of the First 8490 Sequenced Strains for Exploring Actinobacteria Biosynthetic Diversity.</title>
        <authorList>
            <person name="Kalkreuter E."/>
            <person name="Kautsar S.A."/>
            <person name="Yang D."/>
            <person name="Bader C.D."/>
            <person name="Teijaro C.N."/>
            <person name="Fluegel L."/>
            <person name="Davis C.M."/>
            <person name="Simpson J.R."/>
            <person name="Lauterbach L."/>
            <person name="Steele A.D."/>
            <person name="Gui C."/>
            <person name="Meng S."/>
            <person name="Li G."/>
            <person name="Viehrig K."/>
            <person name="Ye F."/>
            <person name="Su P."/>
            <person name="Kiefer A.F."/>
            <person name="Nichols A."/>
            <person name="Cepeda A.J."/>
            <person name="Yan W."/>
            <person name="Fan B."/>
            <person name="Jiang Y."/>
            <person name="Adhikari A."/>
            <person name="Zheng C.-J."/>
            <person name="Schuster L."/>
            <person name="Cowan T.M."/>
            <person name="Smanski M.J."/>
            <person name="Chevrette M.G."/>
            <person name="De Carvalho L.P.S."/>
            <person name="Shen B."/>
        </authorList>
    </citation>
    <scope>NUCLEOTIDE SEQUENCE [LARGE SCALE GENOMIC DNA]</scope>
    <source>
        <strain evidence="6 7">NPDC020327</strain>
    </source>
</reference>
<keyword evidence="1" id="KW-0436">Ligase</keyword>
<dbReference type="PANTHER" id="PTHR43585">
    <property type="entry name" value="FUMIPYRROLE BIOSYNTHESIS PROTEIN C"/>
    <property type="match status" value="1"/>
</dbReference>
<dbReference type="PROSITE" id="PS50975">
    <property type="entry name" value="ATP_GRASP"/>
    <property type="match status" value="1"/>
</dbReference>
<evidence type="ECO:0000256" key="4">
    <source>
        <dbReference type="PROSITE-ProRule" id="PRU00409"/>
    </source>
</evidence>
<evidence type="ECO:0000256" key="1">
    <source>
        <dbReference type="ARBA" id="ARBA00022598"/>
    </source>
</evidence>
<comment type="caution">
    <text evidence="6">The sequence shown here is derived from an EMBL/GenBank/DDBJ whole genome shotgun (WGS) entry which is preliminary data.</text>
</comment>
<keyword evidence="7" id="KW-1185">Reference proteome</keyword>
<dbReference type="Pfam" id="PF18603">
    <property type="entry name" value="LAL_C2"/>
    <property type="match status" value="1"/>
</dbReference>
<dbReference type="Gene3D" id="3.40.50.20">
    <property type="match status" value="1"/>
</dbReference>